<dbReference type="Proteomes" id="UP000199415">
    <property type="component" value="Unassembled WGS sequence"/>
</dbReference>
<evidence type="ECO:0000256" key="3">
    <source>
        <dbReference type="ARBA" id="ARBA00022679"/>
    </source>
</evidence>
<dbReference type="GO" id="GO:0009234">
    <property type="term" value="P:menaquinone biosynthetic process"/>
    <property type="evidence" value="ECO:0007669"/>
    <property type="project" value="UniProtKB-UniRule"/>
</dbReference>
<dbReference type="UniPathway" id="UPA00232"/>
<dbReference type="GO" id="GO:0008425">
    <property type="term" value="F:2-methoxy-6-polyprenyl-1,4-benzoquinol methyltransferase activity"/>
    <property type="evidence" value="ECO:0007669"/>
    <property type="project" value="UniProtKB-UniRule"/>
</dbReference>
<gene>
    <name evidence="6" type="primary">ubiE</name>
    <name evidence="7" type="ORF">SAMN05216241_10540</name>
</gene>
<comment type="function">
    <text evidence="6">Methyltransferase required for the conversion of demethylmenaquinol (DMKH2) to menaquinol (MKH2) and the conversion of 2-polyprenyl-6-methoxy-1,4-benzoquinol (DDMQH2) to 2-polyprenyl-3-methyl-6-methoxy-1,4-benzoquinol (DMQH2).</text>
</comment>
<dbReference type="InterPro" id="IPR004033">
    <property type="entry name" value="UbiE/COQ5_MeTrFase"/>
</dbReference>
<evidence type="ECO:0000256" key="5">
    <source>
        <dbReference type="ARBA" id="ARBA00022691"/>
    </source>
</evidence>
<keyword evidence="1 6" id="KW-0474">Menaquinone biosynthesis</keyword>
<keyword evidence="4 6" id="KW-0831">Ubiquinone biosynthesis</keyword>
<evidence type="ECO:0000256" key="1">
    <source>
        <dbReference type="ARBA" id="ARBA00022428"/>
    </source>
</evidence>
<dbReference type="Gene3D" id="3.40.50.150">
    <property type="entry name" value="Vaccinia Virus protein VP39"/>
    <property type="match status" value="1"/>
</dbReference>
<keyword evidence="5 6" id="KW-0949">S-adenosyl-L-methionine</keyword>
<dbReference type="InterPro" id="IPR023576">
    <property type="entry name" value="UbiE/COQ5_MeTrFase_CS"/>
</dbReference>
<feature type="binding site" evidence="6">
    <location>
        <position position="85"/>
    </location>
    <ligand>
        <name>S-adenosyl-L-methionine</name>
        <dbReference type="ChEBI" id="CHEBI:59789"/>
    </ligand>
</feature>
<organism evidence="7 8">
    <name type="scientific">Limimonas halophila</name>
    <dbReference type="NCBI Taxonomy" id="1082479"/>
    <lineage>
        <taxon>Bacteria</taxon>
        <taxon>Pseudomonadati</taxon>
        <taxon>Pseudomonadota</taxon>
        <taxon>Alphaproteobacteria</taxon>
        <taxon>Rhodospirillales</taxon>
        <taxon>Rhodovibrionaceae</taxon>
        <taxon>Limimonas</taxon>
    </lineage>
</organism>
<dbReference type="STRING" id="1082479.SAMN05216241_10540"/>
<name>A0A1G7R9C5_9PROT</name>
<comment type="pathway">
    <text evidence="6">Quinol/quinone metabolism; menaquinone biosynthesis; menaquinol from 1,4-dihydroxy-2-naphthoate: step 2/2.</text>
</comment>
<dbReference type="SUPFAM" id="SSF53335">
    <property type="entry name" value="S-adenosyl-L-methionine-dependent methyltransferases"/>
    <property type="match status" value="1"/>
</dbReference>
<evidence type="ECO:0000313" key="8">
    <source>
        <dbReference type="Proteomes" id="UP000199415"/>
    </source>
</evidence>
<feature type="binding site" evidence="6">
    <location>
        <position position="64"/>
    </location>
    <ligand>
        <name>S-adenosyl-L-methionine</name>
        <dbReference type="ChEBI" id="CHEBI:59789"/>
    </ligand>
</feature>
<dbReference type="GO" id="GO:0009060">
    <property type="term" value="P:aerobic respiration"/>
    <property type="evidence" value="ECO:0007669"/>
    <property type="project" value="UniProtKB-UniRule"/>
</dbReference>
<dbReference type="AlphaFoldDB" id="A0A1G7R9C5"/>
<dbReference type="Pfam" id="PF01209">
    <property type="entry name" value="Ubie_methyltran"/>
    <property type="match status" value="1"/>
</dbReference>
<dbReference type="NCBIfam" id="TIGR01934">
    <property type="entry name" value="MenG_MenH_UbiE"/>
    <property type="match status" value="1"/>
</dbReference>
<dbReference type="PANTHER" id="PTHR43591:SF24">
    <property type="entry name" value="2-METHOXY-6-POLYPRENYL-1,4-BENZOQUINOL METHYLASE, MITOCHONDRIAL"/>
    <property type="match status" value="1"/>
</dbReference>
<sequence length="241" mass="26595">MSEQFPDRRASDGFVRGVFTSVARRYDLMNDLMSGGVHRCWKDRMVRQLDPRPGETVLDVAGGTGDIAFRIHDRMRGQGNVVVCDLTASMVEVGRDRAIDGGRLTGLSWVCGDAQRLPVGSASVDAYTIAFGLRNVTDVDAALAEAARVLRPGGRLLCLEFSRVVWPSLQQLYDAYSHAVLPRLGEAVAGDRESYQYLVDSIRRFPDQPTLAERMREAGLARVGWRNFSGGIVALHSARRL</sequence>
<dbReference type="UniPathway" id="UPA00079">
    <property type="reaction ID" value="UER00169"/>
</dbReference>
<dbReference type="PROSITE" id="PS01183">
    <property type="entry name" value="UBIE_1"/>
    <property type="match status" value="1"/>
</dbReference>
<dbReference type="HAMAP" id="MF_01813">
    <property type="entry name" value="MenG_UbiE_methyltr"/>
    <property type="match status" value="1"/>
</dbReference>
<dbReference type="CDD" id="cd02440">
    <property type="entry name" value="AdoMet_MTases"/>
    <property type="match status" value="1"/>
</dbReference>
<dbReference type="EC" id="2.1.1.163" evidence="6"/>
<dbReference type="EC" id="2.1.1.201" evidence="6"/>
<reference evidence="7 8" key="1">
    <citation type="submission" date="2016-10" db="EMBL/GenBank/DDBJ databases">
        <authorList>
            <person name="de Groot N.N."/>
        </authorList>
    </citation>
    <scope>NUCLEOTIDE SEQUENCE [LARGE SCALE GENOMIC DNA]</scope>
    <source>
        <strain evidence="7 8">DSM 25584</strain>
    </source>
</reference>
<keyword evidence="3 6" id="KW-0808">Transferase</keyword>
<dbReference type="GO" id="GO:0043770">
    <property type="term" value="F:demethylmenaquinone methyltransferase activity"/>
    <property type="evidence" value="ECO:0007669"/>
    <property type="project" value="UniProtKB-UniRule"/>
</dbReference>
<protein>
    <recommendedName>
        <fullName evidence="6">Ubiquinone/menaquinone biosynthesis C-methyltransferase UbiE</fullName>
        <ecNumber evidence="6">2.1.1.163</ecNumber>
        <ecNumber evidence="6">2.1.1.201</ecNumber>
    </recommendedName>
    <alternativeName>
        <fullName evidence="6">2-methoxy-6-polyprenyl-1,4-benzoquinol methylase</fullName>
    </alternativeName>
    <alternativeName>
        <fullName evidence="6">Demethylmenaquinone methyltransferase</fullName>
    </alternativeName>
</protein>
<keyword evidence="8" id="KW-1185">Reference proteome</keyword>
<comment type="caution">
    <text evidence="6">Lacks conserved residue(s) required for the propagation of feature annotation.</text>
</comment>
<dbReference type="OrthoDB" id="9808140at2"/>
<evidence type="ECO:0000256" key="2">
    <source>
        <dbReference type="ARBA" id="ARBA00022603"/>
    </source>
</evidence>
<dbReference type="EMBL" id="FNCE01000005">
    <property type="protein sequence ID" value="SDG07245.1"/>
    <property type="molecule type" value="Genomic_DNA"/>
</dbReference>
<evidence type="ECO:0000313" key="7">
    <source>
        <dbReference type="EMBL" id="SDG07245.1"/>
    </source>
</evidence>
<dbReference type="PROSITE" id="PS51608">
    <property type="entry name" value="SAM_MT_UBIE"/>
    <property type="match status" value="1"/>
</dbReference>
<dbReference type="PROSITE" id="PS01184">
    <property type="entry name" value="UBIE_2"/>
    <property type="match status" value="1"/>
</dbReference>
<dbReference type="InterPro" id="IPR029063">
    <property type="entry name" value="SAM-dependent_MTases_sf"/>
</dbReference>
<comment type="pathway">
    <text evidence="6">Cofactor biosynthesis; ubiquinone biosynthesis.</text>
</comment>
<comment type="similarity">
    <text evidence="6">Belongs to the class I-like SAM-binding methyltransferase superfamily. MenG/UbiE family.</text>
</comment>
<evidence type="ECO:0000256" key="4">
    <source>
        <dbReference type="ARBA" id="ARBA00022688"/>
    </source>
</evidence>
<evidence type="ECO:0000256" key="6">
    <source>
        <dbReference type="HAMAP-Rule" id="MF_01813"/>
    </source>
</evidence>
<dbReference type="RefSeq" id="WP_090019632.1">
    <property type="nucleotide sequence ID" value="NZ_FNCE01000005.1"/>
</dbReference>
<comment type="catalytic activity">
    <reaction evidence="6">
        <text>a 2-methoxy-6-(all-trans-polyprenyl)benzene-1,4-diol + S-adenosyl-L-methionine = a 5-methoxy-2-methyl-3-(all-trans-polyprenyl)benzene-1,4-diol + S-adenosyl-L-homocysteine + H(+)</text>
        <dbReference type="Rhea" id="RHEA:28286"/>
        <dbReference type="Rhea" id="RHEA-COMP:10858"/>
        <dbReference type="Rhea" id="RHEA-COMP:10859"/>
        <dbReference type="ChEBI" id="CHEBI:15378"/>
        <dbReference type="ChEBI" id="CHEBI:57856"/>
        <dbReference type="ChEBI" id="CHEBI:59789"/>
        <dbReference type="ChEBI" id="CHEBI:84166"/>
        <dbReference type="ChEBI" id="CHEBI:84167"/>
        <dbReference type="EC" id="2.1.1.201"/>
    </reaction>
</comment>
<proteinExistence type="inferred from homology"/>
<comment type="catalytic activity">
    <reaction evidence="6">
        <text>a 2-demethylmenaquinol + S-adenosyl-L-methionine = a menaquinol + S-adenosyl-L-homocysteine + H(+)</text>
        <dbReference type="Rhea" id="RHEA:42640"/>
        <dbReference type="Rhea" id="RHEA-COMP:9539"/>
        <dbReference type="Rhea" id="RHEA-COMP:9563"/>
        <dbReference type="ChEBI" id="CHEBI:15378"/>
        <dbReference type="ChEBI" id="CHEBI:18151"/>
        <dbReference type="ChEBI" id="CHEBI:55437"/>
        <dbReference type="ChEBI" id="CHEBI:57856"/>
        <dbReference type="ChEBI" id="CHEBI:59789"/>
        <dbReference type="EC" id="2.1.1.163"/>
    </reaction>
</comment>
<dbReference type="GO" id="GO:0032259">
    <property type="term" value="P:methylation"/>
    <property type="evidence" value="ECO:0007669"/>
    <property type="project" value="UniProtKB-KW"/>
</dbReference>
<accession>A0A1G7R9C5</accession>
<keyword evidence="2 6" id="KW-0489">Methyltransferase</keyword>
<feature type="binding site" evidence="6">
    <location>
        <begin position="113"/>
        <end position="114"/>
    </location>
    <ligand>
        <name>S-adenosyl-L-methionine</name>
        <dbReference type="ChEBI" id="CHEBI:59789"/>
    </ligand>
</feature>
<dbReference type="PANTHER" id="PTHR43591">
    <property type="entry name" value="METHYLTRANSFERASE"/>
    <property type="match status" value="1"/>
</dbReference>